<dbReference type="SUPFAM" id="SSF52317">
    <property type="entry name" value="Class I glutamine amidotransferase-like"/>
    <property type="match status" value="1"/>
</dbReference>
<dbReference type="EMBL" id="FOJB01000001">
    <property type="protein sequence ID" value="SEW12965.1"/>
    <property type="molecule type" value="Genomic_DNA"/>
</dbReference>
<evidence type="ECO:0000256" key="1">
    <source>
        <dbReference type="ARBA" id="ARBA00023015"/>
    </source>
</evidence>
<protein>
    <submittedName>
        <fullName evidence="5">Transcriptional regulator, AraC family with amidase-like domain</fullName>
    </submittedName>
</protein>
<dbReference type="Pfam" id="PF12833">
    <property type="entry name" value="HTH_18"/>
    <property type="match status" value="1"/>
</dbReference>
<dbReference type="InterPro" id="IPR029062">
    <property type="entry name" value="Class_I_gatase-like"/>
</dbReference>
<evidence type="ECO:0000259" key="4">
    <source>
        <dbReference type="PROSITE" id="PS01124"/>
    </source>
</evidence>
<dbReference type="PROSITE" id="PS01124">
    <property type="entry name" value="HTH_ARAC_FAMILY_2"/>
    <property type="match status" value="1"/>
</dbReference>
<dbReference type="AlphaFoldDB" id="A0A1I0PEX4"/>
<dbReference type="InterPro" id="IPR020449">
    <property type="entry name" value="Tscrpt_reg_AraC-type_HTH"/>
</dbReference>
<evidence type="ECO:0000256" key="3">
    <source>
        <dbReference type="ARBA" id="ARBA00023163"/>
    </source>
</evidence>
<dbReference type="GO" id="GO:0003700">
    <property type="term" value="F:DNA-binding transcription factor activity"/>
    <property type="evidence" value="ECO:0007669"/>
    <property type="project" value="InterPro"/>
</dbReference>
<keyword evidence="1" id="KW-0805">Transcription regulation</keyword>
<dbReference type="InterPro" id="IPR002818">
    <property type="entry name" value="DJ-1/PfpI"/>
</dbReference>
<dbReference type="InterPro" id="IPR018060">
    <property type="entry name" value="HTH_AraC"/>
</dbReference>
<name>A0A1I0PEX4_9RHOB</name>
<gene>
    <name evidence="5" type="ORF">SAMN05444851_1593</name>
</gene>
<keyword evidence="2" id="KW-0238">DNA-binding</keyword>
<dbReference type="PROSITE" id="PS00041">
    <property type="entry name" value="HTH_ARAC_FAMILY_1"/>
    <property type="match status" value="1"/>
</dbReference>
<dbReference type="CDD" id="cd03136">
    <property type="entry name" value="GATase1_AraC_ArgR_like"/>
    <property type="match status" value="1"/>
</dbReference>
<dbReference type="InterPro" id="IPR009057">
    <property type="entry name" value="Homeodomain-like_sf"/>
</dbReference>
<keyword evidence="3" id="KW-0804">Transcription</keyword>
<dbReference type="Proteomes" id="UP000199650">
    <property type="component" value="Unassembled WGS sequence"/>
</dbReference>
<dbReference type="SUPFAM" id="SSF46689">
    <property type="entry name" value="Homeodomain-like"/>
    <property type="match status" value="2"/>
</dbReference>
<dbReference type="InterPro" id="IPR018062">
    <property type="entry name" value="HTH_AraC-typ_CS"/>
</dbReference>
<dbReference type="Gene3D" id="1.10.10.60">
    <property type="entry name" value="Homeodomain-like"/>
    <property type="match status" value="1"/>
</dbReference>
<dbReference type="Gene3D" id="3.40.50.880">
    <property type="match status" value="1"/>
</dbReference>
<dbReference type="PANTHER" id="PTHR43130">
    <property type="entry name" value="ARAC-FAMILY TRANSCRIPTIONAL REGULATOR"/>
    <property type="match status" value="1"/>
</dbReference>
<organism evidence="5 6">
    <name type="scientific">Aliiroseovarius sediminilitoris</name>
    <dbReference type="NCBI Taxonomy" id="1173584"/>
    <lineage>
        <taxon>Bacteria</taxon>
        <taxon>Pseudomonadati</taxon>
        <taxon>Pseudomonadota</taxon>
        <taxon>Alphaproteobacteria</taxon>
        <taxon>Rhodobacterales</taxon>
        <taxon>Paracoccaceae</taxon>
        <taxon>Aliiroseovarius</taxon>
    </lineage>
</organism>
<feature type="domain" description="HTH araC/xylS-type" evidence="4">
    <location>
        <begin position="216"/>
        <end position="314"/>
    </location>
</feature>
<dbReference type="RefSeq" id="WP_091429697.1">
    <property type="nucleotide sequence ID" value="NZ_FOJB01000001.1"/>
</dbReference>
<evidence type="ECO:0000313" key="6">
    <source>
        <dbReference type="Proteomes" id="UP000199650"/>
    </source>
</evidence>
<reference evidence="5 6" key="1">
    <citation type="submission" date="2016-10" db="EMBL/GenBank/DDBJ databases">
        <authorList>
            <person name="de Groot N.N."/>
        </authorList>
    </citation>
    <scope>NUCLEOTIDE SEQUENCE [LARGE SCALE GENOMIC DNA]</scope>
    <source>
        <strain evidence="5 6">DSM 29439</strain>
    </source>
</reference>
<dbReference type="GO" id="GO:0043565">
    <property type="term" value="F:sequence-specific DNA binding"/>
    <property type="evidence" value="ECO:0007669"/>
    <property type="project" value="InterPro"/>
</dbReference>
<dbReference type="SMART" id="SM00342">
    <property type="entry name" value="HTH_ARAC"/>
    <property type="match status" value="1"/>
</dbReference>
<accession>A0A1I0PEX4</accession>
<sequence length="324" mass="36229">MQSWSKSYTKPHIISFLLFDRFSNLALANLLEPLRAANMLLGRNAYEWQICTPGHGVVHSSSGLPVMPTARLSDMGRGDLLLAVASYDYPSHVTLDNAKILRGLAARFKTMAGVDTGAWLLAAAGLLDGCRATIHYDLLDAFAERFPNIEVERARWVQDRNRITCSGGMAAYELTCDLIKEYHGAALLLEITQLFMSDSMATPHALTQVRGDRRVETCLREMEAHIEAPLTIPQLARRSGCRQRDLEQRFDRHFGASPQQVYRRLRLNAARRMLADGGLSISEVALRVGYSDASAFSRAFRAEFGKTPRDIARNAPVRAEVRHR</sequence>
<evidence type="ECO:0000313" key="5">
    <source>
        <dbReference type="EMBL" id="SEW12965.1"/>
    </source>
</evidence>
<dbReference type="Pfam" id="PF01965">
    <property type="entry name" value="DJ-1_PfpI"/>
    <property type="match status" value="1"/>
</dbReference>
<dbReference type="STRING" id="1173584.SAMN05444851_1593"/>
<dbReference type="InterPro" id="IPR052158">
    <property type="entry name" value="INH-QAR"/>
</dbReference>
<evidence type="ECO:0000256" key="2">
    <source>
        <dbReference type="ARBA" id="ARBA00023125"/>
    </source>
</evidence>
<dbReference type="OrthoDB" id="9793400at2"/>
<proteinExistence type="predicted"/>
<keyword evidence="6" id="KW-1185">Reference proteome</keyword>
<dbReference type="PANTHER" id="PTHR43130:SF3">
    <property type="entry name" value="HTH-TYPE TRANSCRIPTIONAL REGULATOR RV1931C"/>
    <property type="match status" value="1"/>
</dbReference>
<dbReference type="PRINTS" id="PR00032">
    <property type="entry name" value="HTHARAC"/>
</dbReference>